<dbReference type="InterPro" id="IPR036187">
    <property type="entry name" value="DNA_mismatch_repair_MutS_sf"/>
</dbReference>
<comment type="similarity">
    <text evidence="1 9 10">Belongs to the DNA mismatch repair MutS family.</text>
</comment>
<evidence type="ECO:0000256" key="4">
    <source>
        <dbReference type="ARBA" id="ARBA00022763"/>
    </source>
</evidence>
<reference evidence="13" key="2">
    <citation type="journal article" date="2021" name="PeerJ">
        <title>Extensive microbial diversity within the chicken gut microbiome revealed by metagenomics and culture.</title>
        <authorList>
            <person name="Gilroy R."/>
            <person name="Ravi A."/>
            <person name="Getino M."/>
            <person name="Pursley I."/>
            <person name="Horton D.L."/>
            <person name="Alikhan N.F."/>
            <person name="Baker D."/>
            <person name="Gharbi K."/>
            <person name="Hall N."/>
            <person name="Watson M."/>
            <person name="Adriaenssens E.M."/>
            <person name="Foster-Nyarko E."/>
            <person name="Jarju S."/>
            <person name="Secka A."/>
            <person name="Antonio M."/>
            <person name="Oren A."/>
            <person name="Chaudhuri R.R."/>
            <person name="La Ragione R."/>
            <person name="Hildebrand F."/>
            <person name="Pallen M.J."/>
        </authorList>
    </citation>
    <scope>NUCLEOTIDE SEQUENCE</scope>
    <source>
        <strain evidence="13">B3-4054</strain>
    </source>
</reference>
<evidence type="ECO:0000256" key="6">
    <source>
        <dbReference type="ARBA" id="ARBA00023125"/>
    </source>
</evidence>
<evidence type="ECO:0000259" key="12">
    <source>
        <dbReference type="PROSITE" id="PS00486"/>
    </source>
</evidence>
<evidence type="ECO:0000256" key="1">
    <source>
        <dbReference type="ARBA" id="ARBA00006271"/>
    </source>
</evidence>
<evidence type="ECO:0000256" key="2">
    <source>
        <dbReference type="ARBA" id="ARBA00021982"/>
    </source>
</evidence>
<dbReference type="Proteomes" id="UP000823616">
    <property type="component" value="Unassembled WGS sequence"/>
</dbReference>
<dbReference type="InterPro" id="IPR007861">
    <property type="entry name" value="DNA_mismatch_repair_MutS_clamp"/>
</dbReference>
<dbReference type="SUPFAM" id="SSF55271">
    <property type="entry name" value="DNA repair protein MutS, domain I"/>
    <property type="match status" value="1"/>
</dbReference>
<dbReference type="SMART" id="SM00534">
    <property type="entry name" value="MUTSac"/>
    <property type="match status" value="1"/>
</dbReference>
<dbReference type="NCBIfam" id="TIGR01070">
    <property type="entry name" value="mutS1"/>
    <property type="match status" value="1"/>
</dbReference>
<dbReference type="InterPro" id="IPR005748">
    <property type="entry name" value="DNA_mismatch_repair_MutS"/>
</dbReference>
<dbReference type="GO" id="GO:0140664">
    <property type="term" value="F:ATP-dependent DNA damage sensor activity"/>
    <property type="evidence" value="ECO:0007669"/>
    <property type="project" value="InterPro"/>
</dbReference>
<name>A0A9D9HG11_9SPIR</name>
<keyword evidence="7 9" id="KW-0234">DNA repair</keyword>
<dbReference type="SUPFAM" id="SSF48334">
    <property type="entry name" value="DNA repair protein MutS, domain III"/>
    <property type="match status" value="1"/>
</dbReference>
<accession>A0A9D9HG11</accession>
<dbReference type="InterPro" id="IPR007860">
    <property type="entry name" value="DNA_mmatch_repair_MutS_con_dom"/>
</dbReference>
<dbReference type="AlphaFoldDB" id="A0A9D9HG11"/>
<dbReference type="InterPro" id="IPR045076">
    <property type="entry name" value="MutS"/>
</dbReference>
<dbReference type="Pfam" id="PF05190">
    <property type="entry name" value="MutS_IV"/>
    <property type="match status" value="1"/>
</dbReference>
<dbReference type="PROSITE" id="PS00486">
    <property type="entry name" value="DNA_MISMATCH_REPAIR_2"/>
    <property type="match status" value="1"/>
</dbReference>
<dbReference type="InterPro" id="IPR007695">
    <property type="entry name" value="DNA_mismatch_repair_MutS-lik_N"/>
</dbReference>
<feature type="domain" description="DNA mismatch repair proteins mutS family" evidence="12">
    <location>
        <begin position="709"/>
        <end position="725"/>
    </location>
</feature>
<evidence type="ECO:0000256" key="8">
    <source>
        <dbReference type="ARBA" id="ARBA00024647"/>
    </source>
</evidence>
<dbReference type="EMBL" id="JADIMS010000036">
    <property type="protein sequence ID" value="MBO8449866.1"/>
    <property type="molecule type" value="Genomic_DNA"/>
</dbReference>
<dbReference type="InterPro" id="IPR016151">
    <property type="entry name" value="DNA_mismatch_repair_MutS_N"/>
</dbReference>
<keyword evidence="4 9" id="KW-0227">DNA damage</keyword>
<dbReference type="GO" id="GO:0005524">
    <property type="term" value="F:ATP binding"/>
    <property type="evidence" value="ECO:0007669"/>
    <property type="project" value="UniProtKB-UniRule"/>
</dbReference>
<evidence type="ECO:0000256" key="11">
    <source>
        <dbReference type="SAM" id="MobiDB-lite"/>
    </source>
</evidence>
<dbReference type="SMART" id="SM00533">
    <property type="entry name" value="MUTSd"/>
    <property type="match status" value="1"/>
</dbReference>
<dbReference type="GO" id="GO:0003684">
    <property type="term" value="F:damaged DNA binding"/>
    <property type="evidence" value="ECO:0007669"/>
    <property type="project" value="UniProtKB-UniRule"/>
</dbReference>
<keyword evidence="3 9" id="KW-0547">Nucleotide-binding</keyword>
<keyword evidence="6 9" id="KW-0238">DNA-binding</keyword>
<reference evidence="13" key="1">
    <citation type="submission" date="2020-10" db="EMBL/GenBank/DDBJ databases">
        <authorList>
            <person name="Gilroy R."/>
        </authorList>
    </citation>
    <scope>NUCLEOTIDE SEQUENCE</scope>
    <source>
        <strain evidence="13">B3-4054</strain>
    </source>
</reference>
<dbReference type="SUPFAM" id="SSF53150">
    <property type="entry name" value="DNA repair protein MutS, domain II"/>
    <property type="match status" value="1"/>
</dbReference>
<dbReference type="PIRSF" id="PIRSF037677">
    <property type="entry name" value="DNA_mis_repair_Msh6"/>
    <property type="match status" value="1"/>
</dbReference>
<dbReference type="Pfam" id="PF00488">
    <property type="entry name" value="MutS_V"/>
    <property type="match status" value="1"/>
</dbReference>
<dbReference type="GO" id="GO:0006298">
    <property type="term" value="P:mismatch repair"/>
    <property type="evidence" value="ECO:0007669"/>
    <property type="project" value="UniProtKB-UniRule"/>
</dbReference>
<dbReference type="InterPro" id="IPR036678">
    <property type="entry name" value="MutS_con_dom_sf"/>
</dbReference>
<evidence type="ECO:0000256" key="3">
    <source>
        <dbReference type="ARBA" id="ARBA00022741"/>
    </source>
</evidence>
<dbReference type="Gene3D" id="3.40.1170.10">
    <property type="entry name" value="DNA repair protein MutS, domain I"/>
    <property type="match status" value="1"/>
</dbReference>
<dbReference type="InterPro" id="IPR017261">
    <property type="entry name" value="DNA_mismatch_repair_MutS/MSH"/>
</dbReference>
<feature type="compositionally biased region" description="Low complexity" evidence="11">
    <location>
        <begin position="831"/>
        <end position="843"/>
    </location>
</feature>
<evidence type="ECO:0000256" key="10">
    <source>
        <dbReference type="RuleBase" id="RU003756"/>
    </source>
</evidence>
<keyword evidence="5 9" id="KW-0067">ATP-binding</keyword>
<sequence>MMSQYLKMKEQCRDAVLFFRLGDFYEMFNEDALEMSRLLNLTLTSRAGYPMCGVPYHASRVYIARLLRMGRKVAVCEQVSLNAQGKGLAERKIVEVITPGTAVDDDYLEKNANNFLAAFWFDRGVSSKTPGMFALAFLDVTTGEFAATSFPEAGAVERLRKELGQIRPSEILLQQSLFASHPDVAAVLDFWPSMVRNPYPDWSFNRETAYQRLCAAFSAVSLQAFSLTENSPEVPPAGILLDYLDRTAAAPMRHIDGIRIYGDSEFVSVDDATRKNLEIDRNLQDAGQEFTLFSIMNETRTSMGARTLRAWLLRPLVRRESIEARLDVTEQLYRRQDLLASVRSDLSAILDVERLSGRVSMEKANGKDLLALKQSMAAFLSLGKKLAEELPDIRFFPDEAQDCAEEVFSLIDASILEDCPVLLNEGGLIKDGWSGELDELRALRDNSNAVLEKYLAEEKERTGISNLKIKYNRLIGYYLEVSKGNLKSVPPHFIRRRSLTNGDRFSTERLAELETELNGVHAGIIECEQRIFADVRNRIAARVHILLRLSQGIGRFDTLQAFAFAAVLRGWNKPEFTDSGELFIKEGRHPVVEAHFPAGEFVPNGIRLSSGEAPPAPEADEDGMSGLPSFALITGPNMAGKSTFLRQTALIVLMAQVGSFVPASFARITPVDKIFCRVGASDNLAHGESTFLVEMMETAHILRSATQSSLVIMDEVGRGTSTEDGLSIARAVTEYLLDHTGAKTLFATHYHELAQFYHPRMADFCLDVLETEGDVIFRKKVIPGISAGSYGVHVAKLAGLPDAVIRRAQTLLAEYETAHGVSASGGKKELLPPAASSGSLPSGQTPPSLFSAEELVLDEILSADPDNLTPMQALQLIGRWKSSLYPASPEH</sequence>
<feature type="region of interest" description="Disordered" evidence="11">
    <location>
        <begin position="823"/>
        <end position="846"/>
    </location>
</feature>
<evidence type="ECO:0000256" key="5">
    <source>
        <dbReference type="ARBA" id="ARBA00022840"/>
    </source>
</evidence>
<dbReference type="Pfam" id="PF05192">
    <property type="entry name" value="MutS_III"/>
    <property type="match status" value="1"/>
</dbReference>
<dbReference type="GO" id="GO:0030983">
    <property type="term" value="F:mismatched DNA binding"/>
    <property type="evidence" value="ECO:0007669"/>
    <property type="project" value="InterPro"/>
</dbReference>
<evidence type="ECO:0000313" key="14">
    <source>
        <dbReference type="Proteomes" id="UP000823616"/>
    </source>
</evidence>
<proteinExistence type="inferred from homology"/>
<comment type="function">
    <text evidence="8 9">This protein is involved in the repair of mismatches in DNA. It is possible that it carries out the mismatch recognition step. This protein has a weak ATPase activity.</text>
</comment>
<dbReference type="SUPFAM" id="SSF52540">
    <property type="entry name" value="P-loop containing nucleoside triphosphate hydrolases"/>
    <property type="match status" value="1"/>
</dbReference>
<dbReference type="PANTHER" id="PTHR11361">
    <property type="entry name" value="DNA MISMATCH REPAIR PROTEIN MUTS FAMILY MEMBER"/>
    <property type="match status" value="1"/>
</dbReference>
<dbReference type="PANTHER" id="PTHR11361:SF34">
    <property type="entry name" value="DNA MISMATCH REPAIR PROTEIN MSH1, MITOCHONDRIAL"/>
    <property type="match status" value="1"/>
</dbReference>
<evidence type="ECO:0000313" key="13">
    <source>
        <dbReference type="EMBL" id="MBO8449866.1"/>
    </source>
</evidence>
<dbReference type="InterPro" id="IPR007696">
    <property type="entry name" value="DNA_mismatch_repair_MutS_core"/>
</dbReference>
<feature type="binding site" evidence="9">
    <location>
        <begin position="635"/>
        <end position="642"/>
    </location>
    <ligand>
        <name>ATP</name>
        <dbReference type="ChEBI" id="CHEBI:30616"/>
    </ligand>
</feature>
<evidence type="ECO:0000256" key="9">
    <source>
        <dbReference type="HAMAP-Rule" id="MF_00096"/>
    </source>
</evidence>
<organism evidence="13 14">
    <name type="scientific">Candidatus Avitreponema avistercoris</name>
    <dbReference type="NCBI Taxonomy" id="2840705"/>
    <lineage>
        <taxon>Bacteria</taxon>
        <taxon>Pseudomonadati</taxon>
        <taxon>Spirochaetota</taxon>
        <taxon>Spirochaetia</taxon>
        <taxon>Spirochaetales</taxon>
        <taxon>Candidatus Avitreponema</taxon>
    </lineage>
</organism>
<evidence type="ECO:0000256" key="7">
    <source>
        <dbReference type="ARBA" id="ARBA00023204"/>
    </source>
</evidence>
<dbReference type="InterPro" id="IPR000432">
    <property type="entry name" value="DNA_mismatch_repair_MutS_C"/>
</dbReference>
<gene>
    <name evidence="9 13" type="primary">mutS</name>
    <name evidence="13" type="ORF">IAA96_02035</name>
</gene>
<dbReference type="InterPro" id="IPR027417">
    <property type="entry name" value="P-loop_NTPase"/>
</dbReference>
<dbReference type="Gene3D" id="3.40.50.300">
    <property type="entry name" value="P-loop containing nucleotide triphosphate hydrolases"/>
    <property type="match status" value="1"/>
</dbReference>
<protein>
    <recommendedName>
        <fullName evidence="2 9">DNA mismatch repair protein MutS</fullName>
    </recommendedName>
</protein>
<dbReference type="NCBIfam" id="NF003810">
    <property type="entry name" value="PRK05399.1"/>
    <property type="match status" value="1"/>
</dbReference>
<dbReference type="Pfam" id="PF01624">
    <property type="entry name" value="MutS_I"/>
    <property type="match status" value="1"/>
</dbReference>
<dbReference type="Gene3D" id="1.10.1420.10">
    <property type="match status" value="2"/>
</dbReference>
<dbReference type="Gene3D" id="3.30.420.110">
    <property type="entry name" value="MutS, connector domain"/>
    <property type="match status" value="1"/>
</dbReference>
<dbReference type="Pfam" id="PF05188">
    <property type="entry name" value="MutS_II"/>
    <property type="match status" value="1"/>
</dbReference>
<comment type="caution">
    <text evidence="13">The sequence shown here is derived from an EMBL/GenBank/DDBJ whole genome shotgun (WGS) entry which is preliminary data.</text>
</comment>
<dbReference type="HAMAP" id="MF_00096">
    <property type="entry name" value="MutS"/>
    <property type="match status" value="1"/>
</dbReference>